<dbReference type="Pfam" id="PF00491">
    <property type="entry name" value="Arginase"/>
    <property type="match status" value="1"/>
</dbReference>
<evidence type="ECO:0000256" key="4">
    <source>
        <dbReference type="PROSITE-ProRule" id="PRU00742"/>
    </source>
</evidence>
<evidence type="ECO:0000256" key="2">
    <source>
        <dbReference type="ARBA" id="ARBA00022801"/>
    </source>
</evidence>
<dbReference type="PRINTS" id="PR00116">
    <property type="entry name" value="ARGINASE"/>
</dbReference>
<dbReference type="RefSeq" id="WP_261607394.1">
    <property type="nucleotide sequence ID" value="NZ_JAODOR010000011.1"/>
</dbReference>
<dbReference type="EMBL" id="JAODOR010000011">
    <property type="protein sequence ID" value="MCT9002874.1"/>
    <property type="molecule type" value="Genomic_DNA"/>
</dbReference>
<gene>
    <name evidence="5" type="ORF">N4R40_10900</name>
</gene>
<keyword evidence="2" id="KW-0378">Hydrolase</keyword>
<dbReference type="Gene3D" id="3.40.800.10">
    <property type="entry name" value="Ureohydrolase domain"/>
    <property type="match status" value="1"/>
</dbReference>
<accession>A0ABT2PEL2</accession>
<dbReference type="Proteomes" id="UP001300496">
    <property type="component" value="Unassembled WGS sequence"/>
</dbReference>
<keyword evidence="6" id="KW-1185">Reference proteome</keyword>
<dbReference type="InterPro" id="IPR006035">
    <property type="entry name" value="Ureohydrolase"/>
</dbReference>
<dbReference type="PANTHER" id="PTHR43782">
    <property type="entry name" value="ARGINASE"/>
    <property type="match status" value="1"/>
</dbReference>
<evidence type="ECO:0000256" key="3">
    <source>
        <dbReference type="ARBA" id="ARBA00023211"/>
    </source>
</evidence>
<proteinExistence type="inferred from homology"/>
<comment type="similarity">
    <text evidence="4">Belongs to the arginase family.</text>
</comment>
<dbReference type="InterPro" id="IPR023696">
    <property type="entry name" value="Ureohydrolase_dom_sf"/>
</dbReference>
<reference evidence="5 6" key="1">
    <citation type="journal article" date="2024" name="Int. J. Syst. Evol. Microbiol.">
        <title>Microbacterium memoriense sp. nov., a member of the Actinomycetota from marine beach sediment of the north coast of Portugal.</title>
        <authorList>
            <person name="Santos J.D.N.D."/>
            <person name="Klimek D."/>
            <person name="Calusinska M."/>
            <person name="Lobo-da-Cunha A."/>
            <person name="Catita J."/>
            <person name="Goncalves H."/>
            <person name="Gonzalez I."/>
            <person name="Lage O.M."/>
        </authorList>
    </citation>
    <scope>NUCLEOTIDE SEQUENCE [LARGE SCALE GENOMIC DNA]</scope>
    <source>
        <strain evidence="5 6">PMIC_1C1B</strain>
    </source>
</reference>
<keyword evidence="1" id="KW-0479">Metal-binding</keyword>
<sequence>MTRYLVAPQWQGSPSTRAMHLIDGAEAIAGDLPRAATVRVDVPIEAGESLGTGIRRFSAVNRVAENVTTALAASDEPAIVVGGDCGIAVPTIAHTAATHDDLVVVWFDAHADLHSPESSPSGSLAGMALRATFDAIDLPSGGITRDHVILAGAREFDDAEWEFVQESGLRTLSVADLADPAALAAAVAQTGTTAVYVHVDLDVLDPAVLGGLALPVPFGLPLEHLTGAIAAIRSEARIVGASIAGFAPSSPAAALDDLGTILRVLGALK</sequence>
<organism evidence="5 6">
    <name type="scientific">Microbacterium memoriense</name>
    <dbReference type="NCBI Taxonomy" id="2978350"/>
    <lineage>
        <taxon>Bacteria</taxon>
        <taxon>Bacillati</taxon>
        <taxon>Actinomycetota</taxon>
        <taxon>Actinomycetes</taxon>
        <taxon>Micrococcales</taxon>
        <taxon>Microbacteriaceae</taxon>
        <taxon>Microbacterium</taxon>
    </lineage>
</organism>
<dbReference type="PANTHER" id="PTHR43782:SF3">
    <property type="entry name" value="ARGINASE"/>
    <property type="match status" value="1"/>
</dbReference>
<evidence type="ECO:0000313" key="6">
    <source>
        <dbReference type="Proteomes" id="UP001300496"/>
    </source>
</evidence>
<dbReference type="PROSITE" id="PS51409">
    <property type="entry name" value="ARGINASE_2"/>
    <property type="match status" value="1"/>
</dbReference>
<comment type="caution">
    <text evidence="5">The sequence shown here is derived from an EMBL/GenBank/DDBJ whole genome shotgun (WGS) entry which is preliminary data.</text>
</comment>
<evidence type="ECO:0000256" key="1">
    <source>
        <dbReference type="ARBA" id="ARBA00022723"/>
    </source>
</evidence>
<dbReference type="CDD" id="cd09999">
    <property type="entry name" value="Arginase-like_1"/>
    <property type="match status" value="1"/>
</dbReference>
<name>A0ABT2PEL2_9MICO</name>
<evidence type="ECO:0000313" key="5">
    <source>
        <dbReference type="EMBL" id="MCT9002874.1"/>
    </source>
</evidence>
<dbReference type="SUPFAM" id="SSF52768">
    <property type="entry name" value="Arginase/deacetylase"/>
    <property type="match status" value="1"/>
</dbReference>
<keyword evidence="3" id="KW-0464">Manganese</keyword>
<protein>
    <submittedName>
        <fullName evidence="5">Arginase family protein</fullName>
    </submittedName>
</protein>